<dbReference type="EMBL" id="CP096115">
    <property type="protein sequence ID" value="UUX91396.1"/>
    <property type="molecule type" value="Genomic_DNA"/>
</dbReference>
<dbReference type="Gene3D" id="1.20.1250.20">
    <property type="entry name" value="MFS general substrate transporter like domains"/>
    <property type="match status" value="1"/>
</dbReference>
<dbReference type="CDD" id="cd17321">
    <property type="entry name" value="MFS_MMR_MDR_like"/>
    <property type="match status" value="1"/>
</dbReference>
<dbReference type="InterPro" id="IPR036259">
    <property type="entry name" value="MFS_trans_sf"/>
</dbReference>
<dbReference type="GeneID" id="74307712"/>
<evidence type="ECO:0000256" key="6">
    <source>
        <dbReference type="SAM" id="Phobius"/>
    </source>
</evidence>
<dbReference type="Pfam" id="PF07690">
    <property type="entry name" value="MFS_1"/>
    <property type="match status" value="1"/>
</dbReference>
<dbReference type="Gene3D" id="1.20.1720.10">
    <property type="entry name" value="Multidrug resistance protein D"/>
    <property type="match status" value="1"/>
</dbReference>
<feature type="transmembrane region" description="Helical" evidence="6">
    <location>
        <begin position="205"/>
        <end position="227"/>
    </location>
</feature>
<feature type="transmembrane region" description="Helical" evidence="6">
    <location>
        <begin position="143"/>
        <end position="164"/>
    </location>
</feature>
<feature type="transmembrane region" description="Helical" evidence="6">
    <location>
        <begin position="399"/>
        <end position="427"/>
    </location>
</feature>
<feature type="transmembrane region" description="Helical" evidence="6">
    <location>
        <begin position="54"/>
        <end position="72"/>
    </location>
</feature>
<dbReference type="SUPFAM" id="SSF103473">
    <property type="entry name" value="MFS general substrate transporter"/>
    <property type="match status" value="1"/>
</dbReference>
<evidence type="ECO:0000256" key="4">
    <source>
        <dbReference type="ARBA" id="ARBA00022989"/>
    </source>
</evidence>
<name>A0A9E7TKN5_9EURY</name>
<feature type="transmembrane region" description="Helical" evidence="6">
    <location>
        <begin position="365"/>
        <end position="387"/>
    </location>
</feature>
<dbReference type="PRINTS" id="PR01036">
    <property type="entry name" value="TCRTETB"/>
</dbReference>
<dbReference type="Proteomes" id="UP001060368">
    <property type="component" value="Chromosome"/>
</dbReference>
<keyword evidence="9" id="KW-1185">Reference proteome</keyword>
<keyword evidence="3 6" id="KW-0812">Transmembrane</keyword>
<proteinExistence type="predicted"/>
<dbReference type="GO" id="GO:0016020">
    <property type="term" value="C:membrane"/>
    <property type="evidence" value="ECO:0007669"/>
    <property type="project" value="UniProtKB-SubCell"/>
</dbReference>
<dbReference type="AlphaFoldDB" id="A0A9E7TKN5"/>
<evidence type="ECO:0000259" key="7">
    <source>
        <dbReference type="PROSITE" id="PS50850"/>
    </source>
</evidence>
<gene>
    <name evidence="8" type="ORF">L6E24_08380</name>
</gene>
<dbReference type="InterPro" id="IPR020846">
    <property type="entry name" value="MFS_dom"/>
</dbReference>
<dbReference type="PANTHER" id="PTHR42718">
    <property type="entry name" value="MAJOR FACILITATOR SUPERFAMILY MULTIDRUG TRANSPORTER MFSC"/>
    <property type="match status" value="1"/>
</dbReference>
<feature type="transmembrane region" description="Helical" evidence="6">
    <location>
        <begin position="170"/>
        <end position="193"/>
    </location>
</feature>
<organism evidence="8 9">
    <name type="scientific">Methanoplanus endosymbiosus</name>
    <dbReference type="NCBI Taxonomy" id="33865"/>
    <lineage>
        <taxon>Archaea</taxon>
        <taxon>Methanobacteriati</taxon>
        <taxon>Methanobacteriota</taxon>
        <taxon>Stenosarchaea group</taxon>
        <taxon>Methanomicrobia</taxon>
        <taxon>Methanomicrobiales</taxon>
        <taxon>Methanomicrobiaceae</taxon>
        <taxon>Methanoplanus</taxon>
    </lineage>
</organism>
<keyword evidence="2" id="KW-0813">Transport</keyword>
<feature type="domain" description="Major facilitator superfamily (MFS) profile" evidence="7">
    <location>
        <begin position="18"/>
        <end position="471"/>
    </location>
</feature>
<dbReference type="GO" id="GO:0022857">
    <property type="term" value="F:transmembrane transporter activity"/>
    <property type="evidence" value="ECO:0007669"/>
    <property type="project" value="InterPro"/>
</dbReference>
<feature type="transmembrane region" description="Helical" evidence="6">
    <location>
        <begin position="304"/>
        <end position="327"/>
    </location>
</feature>
<keyword evidence="4 6" id="KW-1133">Transmembrane helix</keyword>
<evidence type="ECO:0000256" key="1">
    <source>
        <dbReference type="ARBA" id="ARBA00004141"/>
    </source>
</evidence>
<feature type="transmembrane region" description="Helical" evidence="6">
    <location>
        <begin position="17"/>
        <end position="42"/>
    </location>
</feature>
<dbReference type="KEGG" id="mend:L6E24_08380"/>
<dbReference type="RefSeq" id="WP_257741550.1">
    <property type="nucleotide sequence ID" value="NZ_CP096115.1"/>
</dbReference>
<feature type="transmembrane region" description="Helical" evidence="6">
    <location>
        <begin position="233"/>
        <end position="251"/>
    </location>
</feature>
<keyword evidence="5 6" id="KW-0472">Membrane</keyword>
<sequence>MPGNNNKNPSGDFRQKIMLATVCFSMLMISLNSTIVCVALPTIAESYHVFADDASWVVLAYLLSLTGTLIIFGRLADVSSPKRIFITGLGIFGFFSFMSAFMPNLELLVAVRFCQGIGAAMLVSVGGIIVNRFLPQESAGKNLGLMTCAIAVGYVVGPPLGGFISNFLSWNWVFLISVPLAVIILLIASFIIPEIKKQKEEGLPIDLPASALFFAGMILSVVLLSYADHLIRTPLLMVLILAIAAACWVIFIRREKRSNCPLLPLHLLGSSGFALAILVCLGNAQMDAGSVYLYPFYLEIGKDLSAWTSGLLILIFAAGMGIFGFLYGKISGKKSSEQISIIASVILLFSFAGALISMFSPGLFMIAVALFLGGSAIGMLTTANNHIITAKTPPESQGVVWSMIMTISGLGSVTGIAVFGLLFSIFVGDTQKTSELTQEINPGGFGVLFVYGMIVSILLIIANYILAGEKKDKNEGKNEFVKEEINT</sequence>
<evidence type="ECO:0000256" key="2">
    <source>
        <dbReference type="ARBA" id="ARBA00022448"/>
    </source>
</evidence>
<comment type="subcellular location">
    <subcellularLocation>
        <location evidence="1">Membrane</location>
        <topology evidence="1">Multi-pass membrane protein</topology>
    </subcellularLocation>
</comment>
<evidence type="ECO:0000256" key="5">
    <source>
        <dbReference type="ARBA" id="ARBA00023136"/>
    </source>
</evidence>
<accession>A0A9E7TKN5</accession>
<evidence type="ECO:0000313" key="9">
    <source>
        <dbReference type="Proteomes" id="UP001060368"/>
    </source>
</evidence>
<protein>
    <submittedName>
        <fullName evidence="8">MFS transporter</fullName>
    </submittedName>
</protein>
<feature type="transmembrane region" description="Helical" evidence="6">
    <location>
        <begin position="447"/>
        <end position="467"/>
    </location>
</feature>
<dbReference type="PANTHER" id="PTHR42718:SF9">
    <property type="entry name" value="MAJOR FACILITATOR SUPERFAMILY MULTIDRUG TRANSPORTER MFSC"/>
    <property type="match status" value="1"/>
</dbReference>
<feature type="transmembrane region" description="Helical" evidence="6">
    <location>
        <begin position="109"/>
        <end position="131"/>
    </location>
</feature>
<feature type="transmembrane region" description="Helical" evidence="6">
    <location>
        <begin position="339"/>
        <end position="359"/>
    </location>
</feature>
<evidence type="ECO:0000313" key="8">
    <source>
        <dbReference type="EMBL" id="UUX91396.1"/>
    </source>
</evidence>
<dbReference type="InterPro" id="IPR011701">
    <property type="entry name" value="MFS"/>
</dbReference>
<dbReference type="PROSITE" id="PS50850">
    <property type="entry name" value="MFS"/>
    <property type="match status" value="1"/>
</dbReference>
<feature type="transmembrane region" description="Helical" evidence="6">
    <location>
        <begin position="84"/>
        <end position="103"/>
    </location>
</feature>
<feature type="transmembrane region" description="Helical" evidence="6">
    <location>
        <begin position="263"/>
        <end position="284"/>
    </location>
</feature>
<evidence type="ECO:0000256" key="3">
    <source>
        <dbReference type="ARBA" id="ARBA00022692"/>
    </source>
</evidence>
<reference evidence="8" key="1">
    <citation type="submission" date="2022-04" db="EMBL/GenBank/DDBJ databases">
        <title>Complete genome of Methanoplanus endosymbiosus DSM 3599.</title>
        <authorList>
            <person name="Chen S.-C."/>
            <person name="You Y.-T."/>
            <person name="Zhou Y.-Z."/>
            <person name="Lai M.-C."/>
        </authorList>
    </citation>
    <scope>NUCLEOTIDE SEQUENCE</scope>
    <source>
        <strain evidence="8">DSM 3599</strain>
    </source>
</reference>